<dbReference type="Gene3D" id="3.40.50.720">
    <property type="entry name" value="NAD(P)-binding Rossmann-like Domain"/>
    <property type="match status" value="1"/>
</dbReference>
<organism evidence="3 4">
    <name type="scientific">Rhodococcus jostii</name>
    <dbReference type="NCBI Taxonomy" id="132919"/>
    <lineage>
        <taxon>Bacteria</taxon>
        <taxon>Bacillati</taxon>
        <taxon>Actinomycetota</taxon>
        <taxon>Actinomycetes</taxon>
        <taxon>Mycobacteriales</taxon>
        <taxon>Nocardiaceae</taxon>
        <taxon>Rhodococcus</taxon>
    </lineage>
</organism>
<reference evidence="3 4" key="1">
    <citation type="submission" date="2023-10" db="EMBL/GenBank/DDBJ databases">
        <title>Development of a sustainable strategy for remediation of hydrocarbon-contaminated territories based on the waste exchange concept.</title>
        <authorList>
            <person name="Krivoruchko A."/>
        </authorList>
    </citation>
    <scope>NUCLEOTIDE SEQUENCE [LARGE SCALE GENOMIC DNA]</scope>
    <source>
        <strain evidence="3 4">IEGM 60</strain>
    </source>
</reference>
<dbReference type="GO" id="GO:0016491">
    <property type="term" value="F:oxidoreductase activity"/>
    <property type="evidence" value="ECO:0007669"/>
    <property type="project" value="UniProtKB-KW"/>
</dbReference>
<name>A0ABU4CEY6_RHOJO</name>
<dbReference type="PANTHER" id="PTHR43669:SF8">
    <property type="entry name" value="SHORT-CHAIN TYPE DEHYDROGENASE_REDUCTASE-RELATED"/>
    <property type="match status" value="1"/>
</dbReference>
<gene>
    <name evidence="3" type="ORF">R3Q59_16565</name>
</gene>
<dbReference type="InterPro" id="IPR002347">
    <property type="entry name" value="SDR_fam"/>
</dbReference>
<dbReference type="InterPro" id="IPR020904">
    <property type="entry name" value="Sc_DH/Rdtase_CS"/>
</dbReference>
<evidence type="ECO:0000256" key="1">
    <source>
        <dbReference type="ARBA" id="ARBA00006484"/>
    </source>
</evidence>
<proteinExistence type="inferred from homology"/>
<dbReference type="PANTHER" id="PTHR43669">
    <property type="entry name" value="5-KETO-D-GLUCONATE 5-REDUCTASE"/>
    <property type="match status" value="1"/>
</dbReference>
<dbReference type="Proteomes" id="UP001185737">
    <property type="component" value="Unassembled WGS sequence"/>
</dbReference>
<dbReference type="EMBL" id="JAWLKA010000008">
    <property type="protein sequence ID" value="MDV6282111.1"/>
    <property type="molecule type" value="Genomic_DNA"/>
</dbReference>
<dbReference type="CDD" id="cd05233">
    <property type="entry name" value="SDR_c"/>
    <property type="match status" value="1"/>
</dbReference>
<evidence type="ECO:0000313" key="3">
    <source>
        <dbReference type="EMBL" id="MDV6282111.1"/>
    </source>
</evidence>
<comment type="caution">
    <text evidence="3">The sequence shown here is derived from an EMBL/GenBank/DDBJ whole genome shotgun (WGS) entry which is preliminary data.</text>
</comment>
<dbReference type="PROSITE" id="PS00061">
    <property type="entry name" value="ADH_SHORT"/>
    <property type="match status" value="1"/>
</dbReference>
<dbReference type="InterPro" id="IPR036291">
    <property type="entry name" value="NAD(P)-bd_dom_sf"/>
</dbReference>
<accession>A0ABU4CEY6</accession>
<evidence type="ECO:0000256" key="2">
    <source>
        <dbReference type="ARBA" id="ARBA00023002"/>
    </source>
</evidence>
<protein>
    <submittedName>
        <fullName evidence="3">SDR family oxidoreductase</fullName>
        <ecNumber evidence="3">1.-.-.-</ecNumber>
    </submittedName>
</protein>
<comment type="similarity">
    <text evidence="1">Belongs to the short-chain dehydrogenases/reductases (SDR) family.</text>
</comment>
<dbReference type="RefSeq" id="WP_317568916.1">
    <property type="nucleotide sequence ID" value="NZ_JAWLKA010000008.1"/>
</dbReference>
<dbReference type="PRINTS" id="PR00081">
    <property type="entry name" value="GDHRDH"/>
</dbReference>
<dbReference type="EC" id="1.-.-.-" evidence="3"/>
<sequence>MRGGALSGEKRGPDYLPNPTLFCEANVTTAYSQETMNIPPLGPYIDPQKVVVIGAATGMGASTVKKLLESGRRVAAIDINRVVLDSSAEFSTLGDVTDAVDIKRAVDEAADALGGIEAVVCCVGINGLGTIDETEPEEWNRQFAVNAFGPYASARAALPHLRASGGGAIVVLTSQVGIVAQKGNAAYCAAKAAAIHLVRCMAADLAAENIRVNSVAPGITGPTGMFDSWLSLFPDEESRAAEAQRQIDTNMQKRIVHPDEVAAAAVFAVSNVAPGIIGQTFVVDGGYSLV</sequence>
<keyword evidence="4" id="KW-1185">Reference proteome</keyword>
<dbReference type="SUPFAM" id="SSF51735">
    <property type="entry name" value="NAD(P)-binding Rossmann-fold domains"/>
    <property type="match status" value="1"/>
</dbReference>
<evidence type="ECO:0000313" key="4">
    <source>
        <dbReference type="Proteomes" id="UP001185737"/>
    </source>
</evidence>
<keyword evidence="2 3" id="KW-0560">Oxidoreductase</keyword>
<dbReference type="Pfam" id="PF13561">
    <property type="entry name" value="adh_short_C2"/>
    <property type="match status" value="1"/>
</dbReference>